<organism evidence="1 2">
    <name type="scientific">Gigaspora margarita</name>
    <dbReference type="NCBI Taxonomy" id="4874"/>
    <lineage>
        <taxon>Eukaryota</taxon>
        <taxon>Fungi</taxon>
        <taxon>Fungi incertae sedis</taxon>
        <taxon>Mucoromycota</taxon>
        <taxon>Glomeromycotina</taxon>
        <taxon>Glomeromycetes</taxon>
        <taxon>Diversisporales</taxon>
        <taxon>Gigasporaceae</taxon>
        <taxon>Gigaspora</taxon>
    </lineage>
</organism>
<protein>
    <submittedName>
        <fullName evidence="1">35914_t:CDS:1</fullName>
    </submittedName>
</protein>
<gene>
    <name evidence="1" type="ORF">GMARGA_LOCUS37795</name>
</gene>
<accession>A0ABN7X1H2</accession>
<keyword evidence="2" id="KW-1185">Reference proteome</keyword>
<dbReference type="InterPro" id="IPR004807">
    <property type="entry name" value="UvrB"/>
</dbReference>
<sequence length="73" mass="8397">SGQLHAEALAQGLGRVYTFGKRKLRKSEKSGETPFVLLDYFPEGFLTIIDESHITIPQLRAMYNTDRRRKETL</sequence>
<dbReference type="PANTHER" id="PTHR24029:SF0">
    <property type="entry name" value="UVRABC SYSTEM PROTEIN B"/>
    <property type="match status" value="1"/>
</dbReference>
<feature type="non-terminal residue" evidence="1">
    <location>
        <position position="1"/>
    </location>
</feature>
<name>A0ABN7X1H2_GIGMA</name>
<dbReference type="Gene3D" id="3.40.50.300">
    <property type="entry name" value="P-loop containing nucleotide triphosphate hydrolases"/>
    <property type="match status" value="1"/>
</dbReference>
<proteinExistence type="predicted"/>
<dbReference type="Proteomes" id="UP000789901">
    <property type="component" value="Unassembled WGS sequence"/>
</dbReference>
<evidence type="ECO:0000313" key="2">
    <source>
        <dbReference type="Proteomes" id="UP000789901"/>
    </source>
</evidence>
<comment type="caution">
    <text evidence="1">The sequence shown here is derived from an EMBL/GenBank/DDBJ whole genome shotgun (WGS) entry which is preliminary data.</text>
</comment>
<reference evidence="1 2" key="1">
    <citation type="submission" date="2021-06" db="EMBL/GenBank/DDBJ databases">
        <authorList>
            <person name="Kallberg Y."/>
            <person name="Tangrot J."/>
            <person name="Rosling A."/>
        </authorList>
    </citation>
    <scope>NUCLEOTIDE SEQUENCE [LARGE SCALE GENOMIC DNA]</scope>
    <source>
        <strain evidence="1 2">120-4 pot B 10/14</strain>
    </source>
</reference>
<dbReference type="InterPro" id="IPR027417">
    <property type="entry name" value="P-loop_NTPase"/>
</dbReference>
<feature type="non-terminal residue" evidence="1">
    <location>
        <position position="73"/>
    </location>
</feature>
<dbReference type="PANTHER" id="PTHR24029">
    <property type="entry name" value="UVRABC SYSTEM PROTEIN B"/>
    <property type="match status" value="1"/>
</dbReference>
<dbReference type="EMBL" id="CAJVQB010080680">
    <property type="protein sequence ID" value="CAG8845723.1"/>
    <property type="molecule type" value="Genomic_DNA"/>
</dbReference>
<dbReference type="SUPFAM" id="SSF52540">
    <property type="entry name" value="P-loop containing nucleoside triphosphate hydrolases"/>
    <property type="match status" value="1"/>
</dbReference>
<evidence type="ECO:0000313" key="1">
    <source>
        <dbReference type="EMBL" id="CAG8845723.1"/>
    </source>
</evidence>